<reference evidence="3" key="1">
    <citation type="journal article" date="2010" name="Nat. Biotechnol.">
        <title>Draft genome sequence of the oilseed species Ricinus communis.</title>
        <authorList>
            <person name="Chan A.P."/>
            <person name="Crabtree J."/>
            <person name="Zhao Q."/>
            <person name="Lorenzi H."/>
            <person name="Orvis J."/>
            <person name="Puiu D."/>
            <person name="Melake-Berhan A."/>
            <person name="Jones K.M."/>
            <person name="Redman J."/>
            <person name="Chen G."/>
            <person name="Cahoon E.B."/>
            <person name="Gedil M."/>
            <person name="Stanke M."/>
            <person name="Haas B.J."/>
            <person name="Wortman J.R."/>
            <person name="Fraser-Liggett C.M."/>
            <person name="Ravel J."/>
            <person name="Rabinowicz P.D."/>
        </authorList>
    </citation>
    <scope>NUCLEOTIDE SEQUENCE [LARGE SCALE GENOMIC DNA]</scope>
    <source>
        <strain evidence="3">cv. Hale</strain>
    </source>
</reference>
<name>B9STS7_RICCO</name>
<feature type="compositionally biased region" description="Basic residues" evidence="1">
    <location>
        <begin position="201"/>
        <end position="211"/>
    </location>
</feature>
<dbReference type="AlphaFoldDB" id="B9STS7"/>
<protein>
    <submittedName>
        <fullName evidence="2">Uncharacterized protein</fullName>
    </submittedName>
</protein>
<dbReference type="Proteomes" id="UP000008311">
    <property type="component" value="Unassembled WGS sequence"/>
</dbReference>
<organism evidence="2 3">
    <name type="scientific">Ricinus communis</name>
    <name type="common">Castor bean</name>
    <dbReference type="NCBI Taxonomy" id="3988"/>
    <lineage>
        <taxon>Eukaryota</taxon>
        <taxon>Viridiplantae</taxon>
        <taxon>Streptophyta</taxon>
        <taxon>Embryophyta</taxon>
        <taxon>Tracheophyta</taxon>
        <taxon>Spermatophyta</taxon>
        <taxon>Magnoliopsida</taxon>
        <taxon>eudicotyledons</taxon>
        <taxon>Gunneridae</taxon>
        <taxon>Pentapetalae</taxon>
        <taxon>rosids</taxon>
        <taxon>fabids</taxon>
        <taxon>Malpighiales</taxon>
        <taxon>Euphorbiaceae</taxon>
        <taxon>Acalyphoideae</taxon>
        <taxon>Acalypheae</taxon>
        <taxon>Ricinus</taxon>
    </lineage>
</organism>
<accession>B9STS7</accession>
<proteinExistence type="predicted"/>
<feature type="region of interest" description="Disordered" evidence="1">
    <location>
        <begin position="188"/>
        <end position="211"/>
    </location>
</feature>
<dbReference type="InParanoid" id="B9STS7"/>
<gene>
    <name evidence="2" type="ORF">RCOM_0623560</name>
</gene>
<feature type="region of interest" description="Disordered" evidence="1">
    <location>
        <begin position="20"/>
        <end position="53"/>
    </location>
</feature>
<evidence type="ECO:0000256" key="1">
    <source>
        <dbReference type="SAM" id="MobiDB-lite"/>
    </source>
</evidence>
<evidence type="ECO:0000313" key="3">
    <source>
        <dbReference type="Proteomes" id="UP000008311"/>
    </source>
</evidence>
<dbReference type="EMBL" id="EQ974134">
    <property type="protein sequence ID" value="EEF32992.1"/>
    <property type="molecule type" value="Genomic_DNA"/>
</dbReference>
<sequence length="211" mass="23139">MANRHGETLEVSLATDWSGQYGPWIHAQHRPRRNQKKESPTESPSTSRKSGSRFKALIGQEGESHNMSTGQQGVQRNILSKESVDSLQRKGKKKIVECGLPIHKQTFDCLHGNTIHDTDSDKAPTRDAAHFNGPHLVTIVLQINFASGPTDNRMIQNGMVSAPLNLSNPFGNAPVTLSEFAPSNKPLVLFSSKKPPDLGKKKNRGTTGNKK</sequence>
<keyword evidence="3" id="KW-1185">Reference proteome</keyword>
<evidence type="ECO:0000313" key="2">
    <source>
        <dbReference type="EMBL" id="EEF32992.1"/>
    </source>
</evidence>